<dbReference type="InterPro" id="IPR014015">
    <property type="entry name" value="Helicase_SF3_DNA-vir"/>
</dbReference>
<feature type="compositionally biased region" description="Low complexity" evidence="32">
    <location>
        <begin position="666"/>
        <end position="683"/>
    </location>
</feature>
<evidence type="ECO:0000256" key="23">
    <source>
        <dbReference type="ARBA" id="ARBA00023280"/>
    </source>
</evidence>
<evidence type="ECO:0000256" key="11">
    <source>
        <dbReference type="ARBA" id="ARBA00022723"/>
    </source>
</evidence>
<keyword evidence="8" id="KW-0945">Host-virus interaction</keyword>
<dbReference type="GO" id="GO:0042025">
    <property type="term" value="C:host cell nucleus"/>
    <property type="evidence" value="ECO:0007669"/>
    <property type="project" value="UniProtKB-SubCell"/>
</dbReference>
<keyword evidence="19" id="KW-0007">Acetylation</keyword>
<protein>
    <recommendedName>
        <fullName evidence="3">Large T antigen</fullName>
        <ecNumber evidence="27">5.6.2.4</ecNumber>
    </recommendedName>
    <alternativeName>
        <fullName evidence="28">DNA 3'-5' helicase large T antigen</fullName>
    </alternativeName>
</protein>
<comment type="cofactor">
    <cofactor evidence="1">
        <name>Mg(2+)</name>
        <dbReference type="ChEBI" id="CHEBI:18420"/>
    </cofactor>
</comment>
<evidence type="ECO:0000256" key="12">
    <source>
        <dbReference type="ARBA" id="ARBA00022741"/>
    </source>
</evidence>
<dbReference type="InterPro" id="IPR017910">
    <property type="entry name" value="Znf_lg_T-Ag_D1-typ"/>
</dbReference>
<dbReference type="SUPFAM" id="SSF55464">
    <property type="entry name" value="Origin of replication-binding domain, RBD-like"/>
    <property type="match status" value="1"/>
</dbReference>
<evidence type="ECO:0000256" key="31">
    <source>
        <dbReference type="PROSITE-ProRule" id="PRU00671"/>
    </source>
</evidence>
<dbReference type="GO" id="GO:0003688">
    <property type="term" value="F:DNA replication origin binding"/>
    <property type="evidence" value="ECO:0007669"/>
    <property type="project" value="InterPro"/>
</dbReference>
<dbReference type="PROSITE" id="PS50076">
    <property type="entry name" value="DNAJ_2"/>
    <property type="match status" value="1"/>
</dbReference>
<keyword evidence="21" id="KW-0413">Isomerase</keyword>
<keyword evidence="20 30" id="KW-0238">DNA-binding</keyword>
<dbReference type="Gene3D" id="1.20.1050.70">
    <property type="entry name" value="Large T antigen, SV40, domain 3"/>
    <property type="match status" value="1"/>
</dbReference>
<dbReference type="EMBL" id="EF579664">
    <property type="protein sequence ID" value="ABU86079.1"/>
    <property type="molecule type" value="Genomic_DNA"/>
</dbReference>
<evidence type="ECO:0000259" key="35">
    <source>
        <dbReference type="PROSITE" id="PS51287"/>
    </source>
</evidence>
<dbReference type="SMR" id="A7XWN5"/>
<evidence type="ECO:0000259" key="34">
    <source>
        <dbReference type="PROSITE" id="PS51206"/>
    </source>
</evidence>
<dbReference type="GO" id="GO:0039576">
    <property type="term" value="P:symbiont-mediated suppression of host JAK-STAT cascade via inhibition of JAK1 activity"/>
    <property type="evidence" value="ECO:0007669"/>
    <property type="project" value="UniProtKB-KW"/>
</dbReference>
<evidence type="ECO:0000256" key="28">
    <source>
        <dbReference type="ARBA" id="ARBA00045019"/>
    </source>
</evidence>
<dbReference type="GO" id="GO:0005524">
    <property type="term" value="F:ATP binding"/>
    <property type="evidence" value="ECO:0007669"/>
    <property type="project" value="UniProtKB-KW"/>
</dbReference>
<keyword evidence="24" id="KW-1078">G1/S host cell cycle checkpoint dysregulation by virus</keyword>
<keyword evidence="12" id="KW-0547">Nucleotide-binding</keyword>
<evidence type="ECO:0000256" key="2">
    <source>
        <dbReference type="ARBA" id="ARBA00004147"/>
    </source>
</evidence>
<name>A7XWN5_SV40</name>
<evidence type="ECO:0000256" key="4">
    <source>
        <dbReference type="ARBA" id="ARBA00022504"/>
    </source>
</evidence>
<evidence type="ECO:0000256" key="24">
    <source>
        <dbReference type="ARBA" id="ARBA00023309"/>
    </source>
</evidence>
<dbReference type="PDBsum" id="4B8O"/>
<evidence type="ECO:0000259" key="36">
    <source>
        <dbReference type="PROSITE" id="PS51341"/>
    </source>
</evidence>
<dbReference type="Gene3D" id="1.10.287.110">
    <property type="entry name" value="DnaJ domain"/>
    <property type="match status" value="1"/>
</dbReference>
<evidence type="ECO:0000256" key="30">
    <source>
        <dbReference type="PROSITE-ProRule" id="PRU00620"/>
    </source>
</evidence>
<evidence type="ECO:0000256" key="13">
    <source>
        <dbReference type="ARBA" id="ARBA00022771"/>
    </source>
</evidence>
<dbReference type="FunFam" id="1.10.287.110:FF:000161">
    <property type="entry name" value="Small t antigen"/>
    <property type="match status" value="1"/>
</dbReference>
<evidence type="ECO:0007829" key="39">
    <source>
        <dbReference type="PDB" id="4B8O"/>
    </source>
</evidence>
<reference evidence="39" key="2">
    <citation type="journal article" date="2012" name="Plant Cell">
        <title>Crystal structure of rice importin-alpha and structural basis of its interaction with plant-specific nuclear localization signals.</title>
        <authorList>
            <person name="Chang C.W."/>
            <person name="Counago R.L."/>
            <person name="Williams S.J."/>
            <person name="Boden M."/>
            <person name="Kobe B."/>
        </authorList>
    </citation>
    <scope>X-RAY CRYSTALLOGRAPHY (2.08 ANGSTROMS) OF 123-132</scope>
</reference>
<feature type="region of interest" description="Disordered" evidence="32">
    <location>
        <begin position="109"/>
        <end position="134"/>
    </location>
</feature>
<dbReference type="InterPro" id="IPR001623">
    <property type="entry name" value="DnaJ_domain"/>
</dbReference>
<evidence type="ECO:0000256" key="6">
    <source>
        <dbReference type="ARBA" id="ARBA00022553"/>
    </source>
</evidence>
<dbReference type="PIRSF" id="PIRSF003368">
    <property type="entry name" value="Large_T_antigen_polyomaV"/>
    <property type="match status" value="1"/>
</dbReference>
<keyword evidence="7" id="KW-1048">Host nucleus</keyword>
<accession>A7XWN5</accession>
<proteinExistence type="evidence at protein level"/>
<organismHost>
    <name type="scientific">Macaca</name>
    <name type="common">macaques</name>
    <dbReference type="NCBI Taxonomy" id="9539"/>
</organismHost>
<sequence length="712" mass="82037">MDKVLNREESLQLMDLLGLERSAWGNIPLMRKAYLKKCKEFHPDKGGDEEKMKKMNTLYKKMEDGVKYAHQPDFGGFWDATEIPTYGTDEWEQWWNAFNEENLFCSEEMPSSDDEATADSQHSTPPKKKRKVEDPKDFPSELLSFLSHAVFSNRTLACFAIYTTKEKAALLYKKIMEKYSVTFISRHNSYNHNILFFLTPHRHRVSAINNYAQKLCTFSFLICKGVNKEYLMYSALTRDPFSVIEESLPGGLKEHDFNPEEAEETKQVSWKLVTEYAMETKCDDVLLLLGMYLEFQYSFEMCLKCIKKEQPSHYKYHEKHYANAAIFADSKNQKTICQQAVDTVLAKKRVDSLQLTREQMLTNRFNDLLDRMDIMFGSTGSADIEEWMAGVAWLHCLLPKMDSVVYDFLKCMVYNIPKKRYWLFKGPIDSGKTTLAAALLELCGGKALNVNLPLDRLNFELGVAIDQFLVVFEDVKGTGGESRDLPSGQGINNLDNLRDYLDGSVKVNLEKKHLNKRTQIFPPGIVTMNEYSVPKTLQARFVKQIDFRPKDYLKHCLERSEFLLEKRIIQSGIALLLMLIWYRPVAEFAQSIQSRIVEWKERLDKEFSLSVYQKMKFNVAMGIGVLDWLRNSDDDDDDDSQENADKNEDGGEKNMEDSGHETGIDSQSQGSFQAPQPSQSSQSVHDHNQPYHICRGFTCFKKPPTPPPEPET</sequence>
<keyword evidence="25" id="KW-1096">Inhibition of host JAK1 by virus</keyword>
<evidence type="ECO:0000256" key="21">
    <source>
        <dbReference type="ARBA" id="ARBA00023235"/>
    </source>
</evidence>
<keyword evidence="6" id="KW-0597">Phosphoprotein</keyword>
<keyword evidence="11" id="KW-0479">Metal-binding</keyword>
<keyword evidence="22" id="KW-0922">Interferon antiviral system evasion</keyword>
<keyword evidence="16" id="KW-1114">Inhibition of host interferon signaling pathway by virus</keyword>
<evidence type="ECO:0000256" key="9">
    <source>
        <dbReference type="ARBA" id="ARBA00022632"/>
    </source>
</evidence>
<feature type="domain" description="J" evidence="33">
    <location>
        <begin position="12"/>
        <end position="75"/>
    </location>
</feature>
<dbReference type="Pfam" id="PF06431">
    <property type="entry name" value="Polyoma_lg_T_C"/>
    <property type="match status" value="1"/>
</dbReference>
<dbReference type="InterPro" id="IPR010932">
    <property type="entry name" value="Lg_T_Ag_Polyomavir_C"/>
</dbReference>
<dbReference type="PROSITE" id="PS51287">
    <property type="entry name" value="T_AG_OBD"/>
    <property type="match status" value="1"/>
</dbReference>
<dbReference type="EC" id="5.6.2.4" evidence="27"/>
<keyword evidence="10" id="KW-0235">DNA replication</keyword>
<evidence type="ECO:0000256" key="19">
    <source>
        <dbReference type="ARBA" id="ARBA00022990"/>
    </source>
</evidence>
<comment type="catalytic activity">
    <reaction evidence="26">
        <text>Couples ATP hydrolysis with the unwinding of duplex DNA by translocating in the 3'-5' direction.</text>
        <dbReference type="EC" id="5.6.2.4"/>
    </reaction>
</comment>
<evidence type="ECO:0000256" key="25">
    <source>
        <dbReference type="ARBA" id="ARBA00023318"/>
    </source>
</evidence>
<comment type="catalytic activity">
    <reaction evidence="29">
        <text>ATP + H2O = ADP + phosphate + H(+)</text>
        <dbReference type="Rhea" id="RHEA:13065"/>
        <dbReference type="ChEBI" id="CHEBI:15377"/>
        <dbReference type="ChEBI" id="CHEBI:15378"/>
        <dbReference type="ChEBI" id="CHEBI:30616"/>
        <dbReference type="ChEBI" id="CHEBI:43474"/>
        <dbReference type="ChEBI" id="CHEBI:456216"/>
        <dbReference type="EC" id="5.6.2.4"/>
    </reaction>
</comment>
<keyword evidence="13 31" id="KW-0863">Zinc-finger</keyword>
<keyword evidence="17" id="KW-0862">Zinc</keyword>
<comment type="subcellular location">
    <subcellularLocation>
        <location evidence="2">Host nucleus</location>
    </subcellularLocation>
</comment>
<dbReference type="GO" id="GO:0039502">
    <property type="term" value="P:symbiont-mediated suppression of host type I interferon-mediated signaling pathway"/>
    <property type="evidence" value="ECO:0007669"/>
    <property type="project" value="UniProtKB-KW"/>
</dbReference>
<feature type="compositionally biased region" description="Acidic residues" evidence="32">
    <location>
        <begin position="633"/>
        <end position="642"/>
    </location>
</feature>
<evidence type="ECO:0000256" key="14">
    <source>
        <dbReference type="ARBA" id="ARBA00022801"/>
    </source>
</evidence>
<dbReference type="GO" id="GO:0016787">
    <property type="term" value="F:hydrolase activity"/>
    <property type="evidence" value="ECO:0007669"/>
    <property type="project" value="UniProtKB-KW"/>
</dbReference>
<evidence type="ECO:0000256" key="5">
    <source>
        <dbReference type="ARBA" id="ARBA00022518"/>
    </source>
</evidence>
<evidence type="ECO:0000256" key="7">
    <source>
        <dbReference type="ARBA" id="ARBA00022562"/>
    </source>
</evidence>
<dbReference type="Gene3D" id="3.40.1310.20">
    <property type="match status" value="1"/>
</dbReference>
<feature type="domain" description="SF3 helicase" evidence="34">
    <location>
        <begin position="400"/>
        <end position="560"/>
    </location>
</feature>
<evidence type="ECO:0000256" key="15">
    <source>
        <dbReference type="ARBA" id="ARBA00022806"/>
    </source>
</evidence>
<keyword evidence="39" id="KW-0002">3D-structure</keyword>
<keyword evidence="23" id="KW-0899">Viral immunoevasion</keyword>
<feature type="region of interest" description="Disordered" evidence="32">
    <location>
        <begin position="632"/>
        <end position="689"/>
    </location>
</feature>
<evidence type="ECO:0000313" key="37">
    <source>
        <dbReference type="EMBL" id="ABU86079.1"/>
    </source>
</evidence>
<dbReference type="GO" id="GO:0052170">
    <property type="term" value="P:symbiont-mediated suppression of host innate immune response"/>
    <property type="evidence" value="ECO:0007669"/>
    <property type="project" value="UniProtKB-KW"/>
</dbReference>
<feature type="DNA-binding region" description="T-ag OBD" evidence="30">
    <location>
        <begin position="139"/>
        <end position="254"/>
    </location>
</feature>
<dbReference type="GO" id="GO:0008270">
    <property type="term" value="F:zinc ion binding"/>
    <property type="evidence" value="ECO:0007669"/>
    <property type="project" value="UniProtKB-KW"/>
</dbReference>
<dbReference type="Proteomes" id="UP000167770">
    <property type="component" value="Genome"/>
</dbReference>
<dbReference type="PROSITE" id="PS51206">
    <property type="entry name" value="SF3_HELICASE_1"/>
    <property type="match status" value="1"/>
</dbReference>
<evidence type="ECO:0000256" key="18">
    <source>
        <dbReference type="ARBA" id="ARBA00022840"/>
    </source>
</evidence>
<dbReference type="InterPro" id="IPR037102">
    <property type="entry name" value="Znf_lg_T-Ag_D1_dom_sf"/>
</dbReference>
<evidence type="ECO:0000256" key="17">
    <source>
        <dbReference type="ARBA" id="ARBA00022833"/>
    </source>
</evidence>
<evidence type="ECO:0000256" key="26">
    <source>
        <dbReference type="ARBA" id="ARBA00034617"/>
    </source>
</evidence>
<evidence type="ECO:0000313" key="38">
    <source>
        <dbReference type="Proteomes" id="UP000167770"/>
    </source>
</evidence>
<keyword evidence="9" id="KW-1090">Inhibition of host innate immune response by virus</keyword>
<keyword evidence="14" id="KW-0378">Hydrolase</keyword>
<keyword evidence="4" id="KW-1121">Modulation of host cell cycle by virus</keyword>
<dbReference type="CDD" id="cd06257">
    <property type="entry name" value="DnaJ"/>
    <property type="match status" value="1"/>
</dbReference>
<dbReference type="PDB" id="4B8O">
    <property type="method" value="X-ray"/>
    <property type="resolution" value="2.08 A"/>
    <property type="chains" value="B/C=123-132"/>
</dbReference>
<dbReference type="InterPro" id="IPR003133">
    <property type="entry name" value="T_Ag_DNA-bd"/>
</dbReference>
<evidence type="ECO:0000256" key="27">
    <source>
        <dbReference type="ARBA" id="ARBA00034808"/>
    </source>
</evidence>
<dbReference type="Gene3D" id="3.40.50.300">
    <property type="entry name" value="P-loop containing nucleotide triphosphate hydrolases"/>
    <property type="match status" value="1"/>
</dbReference>
<dbReference type="Gene3D" id="1.10.10.510">
    <property type="entry name" value="Zinc finger, large T-antigen D1 domain"/>
    <property type="match status" value="1"/>
</dbReference>
<evidence type="ECO:0000256" key="29">
    <source>
        <dbReference type="ARBA" id="ARBA00048988"/>
    </source>
</evidence>
<dbReference type="GO" id="GO:0043138">
    <property type="term" value="F:3'-5' DNA helicase activity"/>
    <property type="evidence" value="ECO:0007669"/>
    <property type="project" value="UniProtKB-EC"/>
</dbReference>
<dbReference type="InterPro" id="IPR016392">
    <property type="entry name" value="Lg_T_Ag_polyomavir"/>
</dbReference>
<evidence type="ECO:0000259" key="33">
    <source>
        <dbReference type="PROSITE" id="PS50076"/>
    </source>
</evidence>
<dbReference type="PROSITE" id="PS51341">
    <property type="entry name" value="ZF_LTAG_D1"/>
    <property type="match status" value="1"/>
</dbReference>
<evidence type="ECO:0000256" key="20">
    <source>
        <dbReference type="ARBA" id="ARBA00023125"/>
    </source>
</evidence>
<feature type="domain" description="T-ag OBD" evidence="35">
    <location>
        <begin position="139"/>
        <end position="254"/>
    </location>
</feature>
<feature type="compositionally biased region" description="Basic and acidic residues" evidence="32">
    <location>
        <begin position="643"/>
        <end position="663"/>
    </location>
</feature>
<dbReference type="GO" id="GO:0039645">
    <property type="term" value="P:symbiont-mediated perturbation of host cell cycle G1/S transition checkpoint"/>
    <property type="evidence" value="ECO:0007669"/>
    <property type="project" value="UniProtKB-KW"/>
</dbReference>
<reference evidence="37 38" key="1">
    <citation type="journal article" date="2008" name="Virology">
        <title>Recovery of strains of the polyomavirus SV40 from rhesus monkey kidney cells dating from the 1950s to the early 1960s.</title>
        <authorList>
            <person name="Peden K."/>
            <person name="Sheng L."/>
            <person name="Omeir R."/>
            <person name="Yacobucci M."/>
            <person name="Klutch M."/>
            <person name="Laassri M."/>
            <person name="Chumakov K."/>
            <person name="Pal A."/>
            <person name="Murata H."/>
            <person name="Lewis A.M.Jr."/>
        </authorList>
    </citation>
    <scope>NUCLEOTIDE SEQUENCE [LARGE SCALE GENOMIC DNA]</scope>
    <source>
        <strain evidence="37">SV40</strain>
    </source>
</reference>
<feature type="domain" description="T-ag D1-type" evidence="36">
    <location>
        <begin position="265"/>
        <end position="357"/>
    </location>
</feature>
<evidence type="ECO:0000256" key="16">
    <source>
        <dbReference type="ARBA" id="ARBA00022830"/>
    </source>
</evidence>
<organism evidence="37 38">
    <name type="scientific">Simian virus 40</name>
    <name type="common">SV40</name>
    <dbReference type="NCBI Taxonomy" id="1891767"/>
    <lineage>
        <taxon>Viruses</taxon>
        <taxon>Monodnaviria</taxon>
        <taxon>Shotokuvirae</taxon>
        <taxon>Cossaviricota</taxon>
        <taxon>Papovaviricetes</taxon>
        <taxon>Sepolyvirales</taxon>
        <taxon>Polyomaviridae</taxon>
        <taxon>Betapolyomavirus</taxon>
    </lineage>
</organism>
<dbReference type="InterPro" id="IPR036869">
    <property type="entry name" value="J_dom_sf"/>
</dbReference>
<evidence type="ECO:0000256" key="1">
    <source>
        <dbReference type="ARBA" id="ARBA00001946"/>
    </source>
</evidence>
<keyword evidence="15" id="KW-0347">Helicase</keyword>
<evidence type="ECO:0000256" key="22">
    <source>
        <dbReference type="ARBA" id="ARBA00023258"/>
    </source>
</evidence>
<dbReference type="InterPro" id="IPR027417">
    <property type="entry name" value="P-loop_NTPase"/>
</dbReference>
<dbReference type="GO" id="GO:0006260">
    <property type="term" value="P:DNA replication"/>
    <property type="evidence" value="ECO:0007669"/>
    <property type="project" value="UniProtKB-KW"/>
</dbReference>
<evidence type="ECO:0000256" key="3">
    <source>
        <dbReference type="ARBA" id="ARBA00018805"/>
    </source>
</evidence>
<keyword evidence="5" id="KW-0244">Early protein</keyword>
<dbReference type="SUPFAM" id="SSF52540">
    <property type="entry name" value="P-loop containing nucleoside triphosphate hydrolases"/>
    <property type="match status" value="1"/>
</dbReference>
<evidence type="ECO:0000256" key="10">
    <source>
        <dbReference type="ARBA" id="ARBA00022705"/>
    </source>
</evidence>
<dbReference type="SMART" id="SM00271">
    <property type="entry name" value="DnaJ"/>
    <property type="match status" value="1"/>
</dbReference>
<keyword evidence="18" id="KW-0067">ATP-binding</keyword>
<dbReference type="SUPFAM" id="SSF46565">
    <property type="entry name" value="Chaperone J-domain"/>
    <property type="match status" value="1"/>
</dbReference>
<dbReference type="Pfam" id="PF02217">
    <property type="entry name" value="T_Ag_DNA_bind"/>
    <property type="match status" value="1"/>
</dbReference>
<dbReference type="EvolutionaryTrace" id="A7XWN5"/>
<evidence type="ECO:0000256" key="8">
    <source>
        <dbReference type="ARBA" id="ARBA00022581"/>
    </source>
</evidence>
<evidence type="ECO:0000256" key="32">
    <source>
        <dbReference type="SAM" id="MobiDB-lite"/>
    </source>
</evidence>